<protein>
    <submittedName>
        <fullName evidence="1">Uncharacterized protein</fullName>
    </submittedName>
</protein>
<organism evidence="1 2">
    <name type="scientific">Ranitomeya imitator</name>
    <name type="common">mimic poison frog</name>
    <dbReference type="NCBI Taxonomy" id="111125"/>
    <lineage>
        <taxon>Eukaryota</taxon>
        <taxon>Metazoa</taxon>
        <taxon>Chordata</taxon>
        <taxon>Craniata</taxon>
        <taxon>Vertebrata</taxon>
        <taxon>Euteleostomi</taxon>
        <taxon>Amphibia</taxon>
        <taxon>Batrachia</taxon>
        <taxon>Anura</taxon>
        <taxon>Neobatrachia</taxon>
        <taxon>Hyloidea</taxon>
        <taxon>Dendrobatidae</taxon>
        <taxon>Dendrobatinae</taxon>
        <taxon>Ranitomeya</taxon>
    </lineage>
</organism>
<reference evidence="1" key="1">
    <citation type="submission" date="2023-07" db="EMBL/GenBank/DDBJ databases">
        <authorList>
            <person name="Stuckert A."/>
        </authorList>
    </citation>
    <scope>NUCLEOTIDE SEQUENCE</scope>
</reference>
<gene>
    <name evidence="1" type="ORF">RIMI_LOCUS15907622</name>
</gene>
<accession>A0ABN9M2P4</accession>
<dbReference type="EMBL" id="CAUEEQ010043579">
    <property type="protein sequence ID" value="CAJ0957351.1"/>
    <property type="molecule type" value="Genomic_DNA"/>
</dbReference>
<sequence>MRRLKLSSPSQTQALHVWTRPATSPRALRISLWWRTRRLLAHWPSSKHHSAA</sequence>
<proteinExistence type="predicted"/>
<evidence type="ECO:0000313" key="1">
    <source>
        <dbReference type="EMBL" id="CAJ0957351.1"/>
    </source>
</evidence>
<name>A0ABN9M2P4_9NEOB</name>
<keyword evidence="2" id="KW-1185">Reference proteome</keyword>
<comment type="caution">
    <text evidence="1">The sequence shown here is derived from an EMBL/GenBank/DDBJ whole genome shotgun (WGS) entry which is preliminary data.</text>
</comment>
<evidence type="ECO:0000313" key="2">
    <source>
        <dbReference type="Proteomes" id="UP001176940"/>
    </source>
</evidence>
<feature type="non-terminal residue" evidence="1">
    <location>
        <position position="52"/>
    </location>
</feature>
<dbReference type="Proteomes" id="UP001176940">
    <property type="component" value="Unassembled WGS sequence"/>
</dbReference>